<sequence>TVINLSSKTLNTSQKLILSKGLNFALTPKDVPTLDIITSIEETCQKLSEDVSNEFRIRSKLILEKPLKIKSNINEEEKLSLKQLKHDKDIKILPADKGNATVIMNTIDYNTKILNMIIEVSFDVVSLFTNVPADKTLSIVKNKLENDSSFKDRTKLNVTAFMELLTLCIKTTYFQLENDF</sequence>
<keyword evidence="2" id="KW-1185">Reference proteome</keyword>
<organism evidence="1 2">
    <name type="scientific">Exocentrus adspersus</name>
    <dbReference type="NCBI Taxonomy" id="1586481"/>
    <lineage>
        <taxon>Eukaryota</taxon>
        <taxon>Metazoa</taxon>
        <taxon>Ecdysozoa</taxon>
        <taxon>Arthropoda</taxon>
        <taxon>Hexapoda</taxon>
        <taxon>Insecta</taxon>
        <taxon>Pterygota</taxon>
        <taxon>Neoptera</taxon>
        <taxon>Endopterygota</taxon>
        <taxon>Coleoptera</taxon>
        <taxon>Polyphaga</taxon>
        <taxon>Cucujiformia</taxon>
        <taxon>Chrysomeloidea</taxon>
        <taxon>Cerambycidae</taxon>
        <taxon>Lamiinae</taxon>
        <taxon>Acanthocinini</taxon>
        <taxon>Exocentrus</taxon>
    </lineage>
</organism>
<evidence type="ECO:0008006" key="3">
    <source>
        <dbReference type="Google" id="ProtNLM"/>
    </source>
</evidence>
<reference evidence="1 2" key="1">
    <citation type="journal article" date="2023" name="Insect Mol. Biol.">
        <title>Genome sequencing provides insights into the evolution of gene families encoding plant cell wall-degrading enzymes in longhorned beetles.</title>
        <authorList>
            <person name="Shin N.R."/>
            <person name="Okamura Y."/>
            <person name="Kirsch R."/>
            <person name="Pauchet Y."/>
        </authorList>
    </citation>
    <scope>NUCLEOTIDE SEQUENCE [LARGE SCALE GENOMIC DNA]</scope>
    <source>
        <strain evidence="1">EAD_L_NR</strain>
    </source>
</reference>
<gene>
    <name evidence="1" type="ORF">NQ315_017491</name>
</gene>
<name>A0AAV8V923_9CUCU</name>
<dbReference type="EMBL" id="JANEYG010000272">
    <property type="protein sequence ID" value="KAJ8910613.1"/>
    <property type="molecule type" value="Genomic_DNA"/>
</dbReference>
<proteinExistence type="predicted"/>
<dbReference type="AlphaFoldDB" id="A0AAV8V923"/>
<comment type="caution">
    <text evidence="1">The sequence shown here is derived from an EMBL/GenBank/DDBJ whole genome shotgun (WGS) entry which is preliminary data.</text>
</comment>
<protein>
    <recommendedName>
        <fullName evidence="3">Reverse transcriptase</fullName>
    </recommendedName>
</protein>
<dbReference type="Proteomes" id="UP001159042">
    <property type="component" value="Unassembled WGS sequence"/>
</dbReference>
<evidence type="ECO:0000313" key="2">
    <source>
        <dbReference type="Proteomes" id="UP001159042"/>
    </source>
</evidence>
<accession>A0AAV8V923</accession>
<evidence type="ECO:0000313" key="1">
    <source>
        <dbReference type="EMBL" id="KAJ8910613.1"/>
    </source>
</evidence>
<feature type="non-terminal residue" evidence="1">
    <location>
        <position position="1"/>
    </location>
</feature>